<dbReference type="EMBL" id="PVTF01000008">
    <property type="protein sequence ID" value="PRY38897.1"/>
    <property type="molecule type" value="Genomic_DNA"/>
</dbReference>
<evidence type="ECO:0000313" key="2">
    <source>
        <dbReference type="Proteomes" id="UP000239494"/>
    </source>
</evidence>
<sequence length="63" mass="7293">MVVIGKVRYSVHLHSARHLRLNRATAEWTSAEPVPPGKSHYWMNQAPDAVVELTRSFWSRLDH</sequence>
<organism evidence="1 2">
    <name type="scientific">Umezawaea tangerina</name>
    <dbReference type="NCBI Taxonomy" id="84725"/>
    <lineage>
        <taxon>Bacteria</taxon>
        <taxon>Bacillati</taxon>
        <taxon>Actinomycetota</taxon>
        <taxon>Actinomycetes</taxon>
        <taxon>Pseudonocardiales</taxon>
        <taxon>Pseudonocardiaceae</taxon>
        <taxon>Umezawaea</taxon>
    </lineage>
</organism>
<keyword evidence="2" id="KW-1185">Reference proteome</keyword>
<evidence type="ECO:0000313" key="1">
    <source>
        <dbReference type="EMBL" id="PRY38897.1"/>
    </source>
</evidence>
<proteinExistence type="predicted"/>
<comment type="caution">
    <text evidence="1">The sequence shown here is derived from an EMBL/GenBank/DDBJ whole genome shotgun (WGS) entry which is preliminary data.</text>
</comment>
<name>A0A2T0SZQ6_9PSEU</name>
<protein>
    <submittedName>
        <fullName evidence="1">Uncharacterized protein</fullName>
    </submittedName>
</protein>
<gene>
    <name evidence="1" type="ORF">CLV43_108297</name>
</gene>
<reference evidence="1 2" key="1">
    <citation type="submission" date="2018-03" db="EMBL/GenBank/DDBJ databases">
        <title>Genomic Encyclopedia of Archaeal and Bacterial Type Strains, Phase II (KMG-II): from individual species to whole genera.</title>
        <authorList>
            <person name="Goeker M."/>
        </authorList>
    </citation>
    <scope>NUCLEOTIDE SEQUENCE [LARGE SCALE GENOMIC DNA]</scope>
    <source>
        <strain evidence="1 2">DSM 44720</strain>
    </source>
</reference>
<dbReference type="Proteomes" id="UP000239494">
    <property type="component" value="Unassembled WGS sequence"/>
</dbReference>
<dbReference type="AlphaFoldDB" id="A0A2T0SZQ6"/>
<accession>A0A2T0SZQ6</accession>
<dbReference type="RefSeq" id="WP_106190248.1">
    <property type="nucleotide sequence ID" value="NZ_PVTF01000008.1"/>
</dbReference>